<reference evidence="3 4" key="1">
    <citation type="submission" date="2015-05" db="EMBL/GenBank/DDBJ databases">
        <title>Whole genome sequence and identification of bacterial endophytes from Costus igneus.</title>
        <authorList>
            <person name="Lee Y.P."/>
            <person name="Gan H.M."/>
            <person name="Eng W."/>
            <person name="Wheatley M.S."/>
            <person name="Caraballo A."/>
            <person name="Polter S."/>
            <person name="Savka M.A."/>
            <person name="Hudson A.O."/>
        </authorList>
    </citation>
    <scope>NUCLEOTIDE SEQUENCE [LARGE SCALE GENOMIC DNA]</scope>
    <source>
        <strain evidence="3 4">RIT375</strain>
    </source>
</reference>
<gene>
    <name evidence="3" type="ORF">ABW01_16310</name>
</gene>
<dbReference type="AlphaFoldDB" id="A0A0J1HUS9"/>
<proteinExistence type="predicted"/>
<dbReference type="EMBL" id="LDPG01000011">
    <property type="protein sequence ID" value="KLV17456.1"/>
    <property type="molecule type" value="Genomic_DNA"/>
</dbReference>
<protein>
    <recommendedName>
        <fullName evidence="2">SpoVT-AbrB domain-containing protein</fullName>
    </recommendedName>
</protein>
<dbReference type="Proteomes" id="UP000035904">
    <property type="component" value="Unassembled WGS sequence"/>
</dbReference>
<evidence type="ECO:0000256" key="1">
    <source>
        <dbReference type="PROSITE-ProRule" id="PRU01076"/>
    </source>
</evidence>
<dbReference type="Pfam" id="PF04014">
    <property type="entry name" value="MazE_antitoxin"/>
    <property type="match status" value="1"/>
</dbReference>
<dbReference type="SUPFAM" id="SSF89447">
    <property type="entry name" value="AbrB/MazE/MraZ-like"/>
    <property type="match status" value="1"/>
</dbReference>
<dbReference type="GO" id="GO:0003677">
    <property type="term" value="F:DNA binding"/>
    <property type="evidence" value="ECO:0007669"/>
    <property type="project" value="UniProtKB-UniRule"/>
</dbReference>
<dbReference type="InterPro" id="IPR040678">
    <property type="entry name" value="AbrB_C"/>
</dbReference>
<accession>A0A0J1HUS9</accession>
<dbReference type="PANTHER" id="PTHR36432">
    <property type="match status" value="1"/>
</dbReference>
<dbReference type="SMART" id="SM00966">
    <property type="entry name" value="SpoVT_AbrB"/>
    <property type="match status" value="1"/>
</dbReference>
<dbReference type="InterPro" id="IPR007159">
    <property type="entry name" value="SpoVT-AbrB_dom"/>
</dbReference>
<dbReference type="InterPro" id="IPR037914">
    <property type="entry name" value="SpoVT-AbrB_sf"/>
</dbReference>
<comment type="caution">
    <text evidence="3">The sequence shown here is derived from an EMBL/GenBank/DDBJ whole genome shotgun (WGS) entry which is preliminary data.</text>
</comment>
<evidence type="ECO:0000259" key="2">
    <source>
        <dbReference type="PROSITE" id="PS51740"/>
    </source>
</evidence>
<sequence length="94" mass="10291">MKSTGIVRKLDSLGRVVIPMELRRSLGIGDKAPLEILVDQECIILKPYQPKGACIVTGDISDKNISLVDGKINLSPEGARELVSELEKYLQSVK</sequence>
<evidence type="ECO:0000313" key="3">
    <source>
        <dbReference type="EMBL" id="KLV17456.1"/>
    </source>
</evidence>
<dbReference type="PROSITE" id="PS51740">
    <property type="entry name" value="SPOVT_ABRB"/>
    <property type="match status" value="1"/>
</dbReference>
<dbReference type="InterPro" id="IPR052731">
    <property type="entry name" value="B_subtilis_Trans_State_Reg"/>
</dbReference>
<dbReference type="PATRIC" id="fig|1392.242.peg.1133"/>
<dbReference type="Gene3D" id="2.10.260.10">
    <property type="match status" value="1"/>
</dbReference>
<organism evidence="3 4">
    <name type="scientific">Bacillus anthracis</name>
    <name type="common">anthrax bacterium</name>
    <dbReference type="NCBI Taxonomy" id="1392"/>
    <lineage>
        <taxon>Bacteria</taxon>
        <taxon>Bacillati</taxon>
        <taxon>Bacillota</taxon>
        <taxon>Bacilli</taxon>
        <taxon>Bacillales</taxon>
        <taxon>Bacillaceae</taxon>
        <taxon>Bacillus</taxon>
        <taxon>Bacillus cereus group</taxon>
    </lineage>
</organism>
<keyword evidence="1" id="KW-0238">DNA-binding</keyword>
<dbReference type="Pfam" id="PF18277">
    <property type="entry name" value="AbrB_C"/>
    <property type="match status" value="1"/>
</dbReference>
<dbReference type="RefSeq" id="WP_047956825.1">
    <property type="nucleotide sequence ID" value="NZ_LDPG01000011.1"/>
</dbReference>
<evidence type="ECO:0000313" key="4">
    <source>
        <dbReference type="Proteomes" id="UP000035904"/>
    </source>
</evidence>
<dbReference type="PANTHER" id="PTHR36432:SF4">
    <property type="entry name" value="TRANSITION STATE REGULATOR ABH-RELATED"/>
    <property type="match status" value="1"/>
</dbReference>
<name>A0A0J1HUS9_BACAN</name>
<feature type="domain" description="SpoVT-AbrB" evidence="2">
    <location>
        <begin position="5"/>
        <end position="50"/>
    </location>
</feature>